<proteinExistence type="predicted"/>
<feature type="region of interest" description="Disordered" evidence="1">
    <location>
        <begin position="1"/>
        <end position="40"/>
    </location>
</feature>
<name>A0A5J4ZUS2_9ASTE</name>
<evidence type="ECO:0000256" key="1">
    <source>
        <dbReference type="SAM" id="MobiDB-lite"/>
    </source>
</evidence>
<protein>
    <submittedName>
        <fullName evidence="2">Uncharacterized protein</fullName>
    </submittedName>
</protein>
<accession>A0A5J4ZUS2</accession>
<organism evidence="2 3">
    <name type="scientific">Nyssa sinensis</name>
    <dbReference type="NCBI Taxonomy" id="561372"/>
    <lineage>
        <taxon>Eukaryota</taxon>
        <taxon>Viridiplantae</taxon>
        <taxon>Streptophyta</taxon>
        <taxon>Embryophyta</taxon>
        <taxon>Tracheophyta</taxon>
        <taxon>Spermatophyta</taxon>
        <taxon>Magnoliopsida</taxon>
        <taxon>eudicotyledons</taxon>
        <taxon>Gunneridae</taxon>
        <taxon>Pentapetalae</taxon>
        <taxon>asterids</taxon>
        <taxon>Cornales</taxon>
        <taxon>Nyssaceae</taxon>
        <taxon>Nyssa</taxon>
    </lineage>
</organism>
<sequence length="125" mass="13487">MWRDGEEGELRSSYSESPTRTELVPCDCPAVASPPSTSDQASSLVCDIVVSHGPQAKTLKSATSTRGKEIATGADVGATAGGLVIDYGNFFHFCHFYWGHVDEKTEDYARLRGHEGSGLMEVVYV</sequence>
<dbReference type="EMBL" id="CM018048">
    <property type="protein sequence ID" value="KAA8521634.1"/>
    <property type="molecule type" value="Genomic_DNA"/>
</dbReference>
<dbReference type="Proteomes" id="UP000325577">
    <property type="component" value="Linkage Group LG5"/>
</dbReference>
<evidence type="ECO:0000313" key="3">
    <source>
        <dbReference type="Proteomes" id="UP000325577"/>
    </source>
</evidence>
<gene>
    <name evidence="2" type="ORF">F0562_012307</name>
</gene>
<feature type="compositionally biased region" description="Basic and acidic residues" evidence="1">
    <location>
        <begin position="1"/>
        <end position="10"/>
    </location>
</feature>
<evidence type="ECO:0000313" key="2">
    <source>
        <dbReference type="EMBL" id="KAA8521634.1"/>
    </source>
</evidence>
<reference evidence="2 3" key="1">
    <citation type="submission" date="2019-09" db="EMBL/GenBank/DDBJ databases">
        <title>A chromosome-level genome assembly of the Chinese tupelo Nyssa sinensis.</title>
        <authorList>
            <person name="Yang X."/>
            <person name="Kang M."/>
            <person name="Yang Y."/>
            <person name="Xiong H."/>
            <person name="Wang M."/>
            <person name="Zhang Z."/>
            <person name="Wang Z."/>
            <person name="Wu H."/>
            <person name="Ma T."/>
            <person name="Liu J."/>
            <person name="Xi Z."/>
        </authorList>
    </citation>
    <scope>NUCLEOTIDE SEQUENCE [LARGE SCALE GENOMIC DNA]</scope>
    <source>
        <strain evidence="2">J267</strain>
        <tissue evidence="2">Leaf</tissue>
    </source>
</reference>
<dbReference type="AlphaFoldDB" id="A0A5J4ZUS2"/>
<keyword evidence="3" id="KW-1185">Reference proteome</keyword>